<accession>A0A1I3Z389</accession>
<feature type="DNA-binding region" description="H-T-H motif" evidence="2">
    <location>
        <begin position="40"/>
        <end position="59"/>
    </location>
</feature>
<dbReference type="InterPro" id="IPR009057">
    <property type="entry name" value="Homeodomain-like_sf"/>
</dbReference>
<dbReference type="OrthoDB" id="2356263at2"/>
<keyword evidence="5" id="KW-1185">Reference proteome</keyword>
<gene>
    <name evidence="4" type="ORF">SAMN02745775_10274</name>
</gene>
<dbReference type="GO" id="GO:0003677">
    <property type="term" value="F:DNA binding"/>
    <property type="evidence" value="ECO:0007669"/>
    <property type="project" value="UniProtKB-UniRule"/>
</dbReference>
<organism evidence="4 5">
    <name type="scientific">Falsiroseomonas stagni DSM 19981</name>
    <dbReference type="NCBI Taxonomy" id="1123062"/>
    <lineage>
        <taxon>Bacteria</taxon>
        <taxon>Pseudomonadati</taxon>
        <taxon>Pseudomonadota</taxon>
        <taxon>Alphaproteobacteria</taxon>
        <taxon>Acetobacterales</taxon>
        <taxon>Roseomonadaceae</taxon>
        <taxon>Falsiroseomonas</taxon>
    </lineage>
</organism>
<feature type="domain" description="HTH tetR-type" evidence="3">
    <location>
        <begin position="17"/>
        <end position="77"/>
    </location>
</feature>
<dbReference type="Pfam" id="PF17938">
    <property type="entry name" value="TetR_C_29"/>
    <property type="match status" value="1"/>
</dbReference>
<evidence type="ECO:0000313" key="4">
    <source>
        <dbReference type="EMBL" id="SFK38131.1"/>
    </source>
</evidence>
<evidence type="ECO:0000256" key="2">
    <source>
        <dbReference type="PROSITE-ProRule" id="PRU00335"/>
    </source>
</evidence>
<keyword evidence="1 2" id="KW-0238">DNA-binding</keyword>
<sequence>METPSATPAPRRTRAPEATRRAILDAARVEFAAKGYAGGRVDDIAARTATSKRMIYYYFGGKEQLYAAVLEEMYGGMRDAEAALALDSLPPTEAMRRLVEVTFDHHAAHPEFVRLISVENIHEASNVKQSPDIRTRNAAVIGRMSSLLARGEASGAFRRGVDPMDLHMLISSFCFYRISNRHTLGAIFGRDMMEPATASRQREMIVTAVLRYLAP</sequence>
<dbReference type="SUPFAM" id="SSF46689">
    <property type="entry name" value="Homeodomain-like"/>
    <property type="match status" value="1"/>
</dbReference>
<dbReference type="Proteomes" id="UP000199473">
    <property type="component" value="Unassembled WGS sequence"/>
</dbReference>
<evidence type="ECO:0000313" key="5">
    <source>
        <dbReference type="Proteomes" id="UP000199473"/>
    </source>
</evidence>
<dbReference type="RefSeq" id="WP_092957818.1">
    <property type="nucleotide sequence ID" value="NZ_FOSQ01000002.1"/>
</dbReference>
<dbReference type="EMBL" id="FOSQ01000002">
    <property type="protein sequence ID" value="SFK38131.1"/>
    <property type="molecule type" value="Genomic_DNA"/>
</dbReference>
<dbReference type="InterPro" id="IPR041474">
    <property type="entry name" value="NicS_C"/>
</dbReference>
<evidence type="ECO:0000256" key="1">
    <source>
        <dbReference type="ARBA" id="ARBA00023125"/>
    </source>
</evidence>
<dbReference type="SUPFAM" id="SSF48498">
    <property type="entry name" value="Tetracyclin repressor-like, C-terminal domain"/>
    <property type="match status" value="1"/>
</dbReference>
<dbReference type="PROSITE" id="PS50977">
    <property type="entry name" value="HTH_TETR_2"/>
    <property type="match status" value="1"/>
</dbReference>
<dbReference type="InterPro" id="IPR050109">
    <property type="entry name" value="HTH-type_TetR-like_transc_reg"/>
</dbReference>
<name>A0A1I3Z389_9PROT</name>
<dbReference type="Gene3D" id="1.10.357.10">
    <property type="entry name" value="Tetracycline Repressor, domain 2"/>
    <property type="match status" value="1"/>
</dbReference>
<dbReference type="InterPro" id="IPR001647">
    <property type="entry name" value="HTH_TetR"/>
</dbReference>
<dbReference type="PANTHER" id="PTHR30328">
    <property type="entry name" value="TRANSCRIPTIONAL REPRESSOR"/>
    <property type="match status" value="1"/>
</dbReference>
<evidence type="ECO:0000259" key="3">
    <source>
        <dbReference type="PROSITE" id="PS50977"/>
    </source>
</evidence>
<dbReference type="Pfam" id="PF00440">
    <property type="entry name" value="TetR_N"/>
    <property type="match status" value="1"/>
</dbReference>
<dbReference type="AlphaFoldDB" id="A0A1I3Z389"/>
<dbReference type="STRING" id="1123062.SAMN02745775_10274"/>
<protein>
    <submittedName>
        <fullName evidence="4">Transcriptional regulator, TetR family</fullName>
    </submittedName>
</protein>
<dbReference type="PANTHER" id="PTHR30328:SF54">
    <property type="entry name" value="HTH-TYPE TRANSCRIPTIONAL REPRESSOR SCO4008"/>
    <property type="match status" value="1"/>
</dbReference>
<reference evidence="4 5" key="1">
    <citation type="submission" date="2016-10" db="EMBL/GenBank/DDBJ databases">
        <authorList>
            <person name="de Groot N.N."/>
        </authorList>
    </citation>
    <scope>NUCLEOTIDE SEQUENCE [LARGE SCALE GENOMIC DNA]</scope>
    <source>
        <strain evidence="4 5">DSM 19981</strain>
    </source>
</reference>
<dbReference type="InterPro" id="IPR036271">
    <property type="entry name" value="Tet_transcr_reg_TetR-rel_C_sf"/>
</dbReference>
<proteinExistence type="predicted"/>
<dbReference type="PRINTS" id="PR00455">
    <property type="entry name" value="HTHTETR"/>
</dbReference>